<feature type="transmembrane region" description="Helical" evidence="8">
    <location>
        <begin position="374"/>
        <end position="394"/>
    </location>
</feature>
<accession>A0A3M7KVK7</accession>
<feature type="transmembrane region" description="Helical" evidence="8">
    <location>
        <begin position="1117"/>
        <end position="1140"/>
    </location>
</feature>
<feature type="region of interest" description="Disordered" evidence="7">
    <location>
        <begin position="1567"/>
        <end position="1588"/>
    </location>
</feature>
<dbReference type="NCBIfam" id="NF037982">
    <property type="entry name" value="Nramp_1"/>
    <property type="match status" value="2"/>
</dbReference>
<dbReference type="GO" id="GO:0015086">
    <property type="term" value="F:cadmium ion transmembrane transporter activity"/>
    <property type="evidence" value="ECO:0007669"/>
    <property type="project" value="TreeGrafter"/>
</dbReference>
<feature type="transmembrane region" description="Helical" evidence="8">
    <location>
        <begin position="507"/>
        <end position="530"/>
    </location>
</feature>
<dbReference type="GO" id="GO:0005384">
    <property type="term" value="F:manganese ion transmembrane transporter activity"/>
    <property type="evidence" value="ECO:0007669"/>
    <property type="project" value="TreeGrafter"/>
</dbReference>
<dbReference type="Gene3D" id="1.20.120.900">
    <property type="entry name" value="Pex19, mPTS binding domain"/>
    <property type="match status" value="1"/>
</dbReference>
<evidence type="ECO:0000256" key="8">
    <source>
        <dbReference type="SAM" id="Phobius"/>
    </source>
</evidence>
<feature type="transmembrane region" description="Helical" evidence="8">
    <location>
        <begin position="784"/>
        <end position="807"/>
    </location>
</feature>
<feature type="transmembrane region" description="Helical" evidence="8">
    <location>
        <begin position="279"/>
        <end position="298"/>
    </location>
</feature>
<dbReference type="PANTHER" id="PTHR11706:SF33">
    <property type="entry name" value="NATURAL RESISTANCE-ASSOCIATED MACROPHAGE PROTEIN 2"/>
    <property type="match status" value="1"/>
</dbReference>
<reference evidence="10" key="1">
    <citation type="journal article" date="2018" name="Algal Res.">
        <title>Characterization of plant carbon substrate utilization by Auxenochlorella protothecoides.</title>
        <authorList>
            <person name="Vogler B.W."/>
            <person name="Starkenburg S.R."/>
            <person name="Sudasinghe N."/>
            <person name="Schambach J.Y."/>
            <person name="Rollin J.A."/>
            <person name="Pattathil S."/>
            <person name="Barry A.N."/>
        </authorList>
    </citation>
    <scope>NUCLEOTIDE SEQUENCE [LARGE SCALE GENOMIC DNA]</scope>
    <source>
        <strain evidence="10">UTEX 25</strain>
    </source>
</reference>
<dbReference type="GO" id="GO:0005777">
    <property type="term" value="C:peroxisome"/>
    <property type="evidence" value="ECO:0007669"/>
    <property type="project" value="InterPro"/>
</dbReference>
<feature type="compositionally biased region" description="Gly residues" evidence="7">
    <location>
        <begin position="1567"/>
        <end position="1576"/>
    </location>
</feature>
<feature type="transmembrane region" description="Helical" evidence="8">
    <location>
        <begin position="652"/>
        <end position="671"/>
    </location>
</feature>
<sequence>VVGISAGILLIQGIKYSAQFAQGGTWDGRAPGLRPSNWWPGQSMDLSDDQWRTFRSSLLPLACVLLAHACLRYLHGVALTYVLGLALAGFGAAQGLAGCKHGVLALWTSHMAALLAVRLTEGFRGLDSGAHRGPVRWEICYNMTLLRMLSYSLDLHWRRSRAAVLAASEKAAPEVSPRTARQRAATSLPSAKDYGLWPYLTYLFYPPLYLAGPIITYQDFGWQRRRTATSVPPLQAALYALRFASDLLCLELLTHLLYFNSLAKHRVGARLGPHGLTHGAFPVALTGWWVLTFMWLKFDVIWRFFRLMALVDGLDPPENMPQFFANNFDVEVRGVGGGKYLYIPLGGARSRLLIIWPIFMFVAVWHDLEWRLLAWSWMVCLAFLPELLLKAWAAMPRQQGLKARPVWRHICAAGGAVNIAGLMAVNLTGLELAPSTSCALTSAGVAASAARSVAATDGAPTEVPTEAELLDKDVPTSASVAELGVAYIDPGNLASDINQGVQAGYTLIWVTLWCTVLGFVMQMMAAKLGVATGRHLAEHARENYPIFPRMVLWVLVELGVIACDMIEVIGGAVALNTLSNGAVPLWAGVLITACSAFGVLLLERAGMRVLEAVLVSLIMTMGGTFFYMFFSTDVDYVEALKGMVIPRLNGHTIPYAVGAIGAIIMPHNLYLHSGLMMSRSDYIAVVSVRRALRFVKVESAIALTLSLMINISIISVFSGAFYNSLVAPQVGLGNAGFELGKMFGTAIRIIWAVGLLAAANASTVTSTYAGQIVMDGFWNWKISIWWRTLAVRLITLGPTLLVAVFLRNGDASFDTLTEWLNIVQSLVLPFVVIPLLLFTSSERIMGEHASRPWFTVVMSIFTAILIGMNGYLAVTFGLSELPSEDWARFLFALICTVYLTFMGYLIVGVERSARWWAKSTSFLKTRARLVCARPADMMEGPGFLVAMAYMDPGNLASDINQGAVVGYSITWVTVWSTVLGFIMQMVAARLGMTTRQDLAQHVRAEYNSTTRTLLWIFVEVGILTCDMVEVIGGACALSALSGGAIPMWAGVLITGATAFMCLALESVGMRYLEFLLMLFIACMSGTFLYLFVDTHVDYIATLKGIAIPLVPDGTIQYIAGTVGATIMPHNLYLHSALMIARSKESKVTHERALTYVKIETGIGLFISVLINIFVIAVFASAFYTSTGAANVGIGNAGALLGASFGAGVRIIWGVGLLAAANASTVTSTYAGQVVMDGFMGWKVNKWYRVAGTRLLTLGPTLCIATLLRGADQSLTSLTNWLNIAQSLVLPFVVIPTIVICSKSRVMGPDALSGWFFIFMILFTLVLVAMNGYLAVDFILAVFPDQAGLFSGGKRGKEPWGKAVFSIIVIPYGVFMIVLALGQERMAAWAGAVSTSVKHMFAAAQAPIPKPTTMEEADKDSDAIKDEPSPAKDALAQLAAQLGGAGLGEAGEDAADGPEMGSFVDSIMNQLLSKDVLYEPLVEIGAKYPDWLAAHRDELPAEELERYGRQYEHIQRLLKQYETDPEDFGALLDLLQQARKKLMQACGQPPKEIVDELAPGGEGLGAEGFPLFGGGAEGSPQGPGDCCVQ</sequence>
<feature type="transmembrane region" description="Helical" evidence="8">
    <location>
        <begin position="1161"/>
        <end position="1183"/>
    </location>
</feature>
<dbReference type="Proteomes" id="UP000279271">
    <property type="component" value="Unassembled WGS sequence"/>
</dbReference>
<feature type="transmembrane region" description="Helical" evidence="8">
    <location>
        <begin position="1313"/>
        <end position="1342"/>
    </location>
</feature>
<dbReference type="Pfam" id="PF04614">
    <property type="entry name" value="Pex19"/>
    <property type="match status" value="1"/>
</dbReference>
<feature type="transmembrane region" description="Helical" evidence="8">
    <location>
        <begin position="1071"/>
        <end position="1092"/>
    </location>
</feature>
<feature type="transmembrane region" description="Helical" evidence="8">
    <location>
        <begin position="1246"/>
        <end position="1267"/>
    </location>
</feature>
<feature type="transmembrane region" description="Helical" evidence="8">
    <location>
        <begin position="609"/>
        <end position="632"/>
    </location>
</feature>
<protein>
    <submittedName>
        <fullName evidence="9">Uncharacterized protein</fullName>
    </submittedName>
</protein>
<comment type="caution">
    <text evidence="9">The sequence shown here is derived from an EMBL/GenBank/DDBJ whole genome shotgun (WGS) entry which is preliminary data.</text>
</comment>
<evidence type="ECO:0000256" key="2">
    <source>
        <dbReference type="ARBA" id="ARBA00009965"/>
    </source>
</evidence>
<feature type="transmembrane region" description="Helical" evidence="8">
    <location>
        <begin position="700"/>
        <end position="722"/>
    </location>
</feature>
<feature type="transmembrane region" description="Helical" evidence="8">
    <location>
        <begin position="196"/>
        <end position="215"/>
    </location>
</feature>
<keyword evidence="6 8" id="KW-0472">Membrane</keyword>
<feature type="transmembrane region" description="Helical" evidence="8">
    <location>
        <begin position="78"/>
        <end position="97"/>
    </location>
</feature>
<dbReference type="PANTHER" id="PTHR11706">
    <property type="entry name" value="SOLUTE CARRIER PROTEIN FAMILY 11 MEMBER"/>
    <property type="match status" value="1"/>
</dbReference>
<feature type="transmembrane region" description="Helical" evidence="8">
    <location>
        <begin position="852"/>
        <end position="874"/>
    </location>
</feature>
<dbReference type="InterPro" id="IPR038322">
    <property type="entry name" value="Pex19_C_sf"/>
</dbReference>
<feature type="transmembrane region" description="Helical" evidence="8">
    <location>
        <begin position="581"/>
        <end position="602"/>
    </location>
</feature>
<comment type="subcellular location">
    <subcellularLocation>
        <location evidence="1">Membrane</location>
        <topology evidence="1">Multi-pass membrane protein</topology>
    </subcellularLocation>
</comment>
<name>A0A3M7KVK7_AUXPR</name>
<feature type="transmembrane region" description="Helical" evidence="8">
    <location>
        <begin position="1013"/>
        <end position="1039"/>
    </location>
</feature>
<feature type="transmembrane region" description="Helical" evidence="8">
    <location>
        <begin position="819"/>
        <end position="840"/>
    </location>
</feature>
<organism evidence="9 10">
    <name type="scientific">Auxenochlorella protothecoides</name>
    <name type="common">Green microalga</name>
    <name type="synonym">Chlorella protothecoides</name>
    <dbReference type="NCBI Taxonomy" id="3075"/>
    <lineage>
        <taxon>Eukaryota</taxon>
        <taxon>Viridiplantae</taxon>
        <taxon>Chlorophyta</taxon>
        <taxon>core chlorophytes</taxon>
        <taxon>Trebouxiophyceae</taxon>
        <taxon>Chlorellales</taxon>
        <taxon>Chlorellaceae</taxon>
        <taxon>Auxenochlorella</taxon>
    </lineage>
</organism>
<feature type="compositionally biased region" description="Low complexity" evidence="7">
    <location>
        <begin position="1577"/>
        <end position="1588"/>
    </location>
</feature>
<dbReference type="PRINTS" id="PR00447">
    <property type="entry name" value="NATRESASSCMP"/>
</dbReference>
<dbReference type="Pfam" id="PF01566">
    <property type="entry name" value="Nramp"/>
    <property type="match status" value="2"/>
</dbReference>
<dbReference type="NCBIfam" id="TIGR01197">
    <property type="entry name" value="nramp"/>
    <property type="match status" value="2"/>
</dbReference>
<evidence type="ECO:0000313" key="9">
    <source>
        <dbReference type="EMBL" id="RMZ53765.1"/>
    </source>
</evidence>
<feature type="transmembrane region" description="Helical" evidence="8">
    <location>
        <begin position="1279"/>
        <end position="1301"/>
    </location>
</feature>
<keyword evidence="3" id="KW-0813">Transport</keyword>
<dbReference type="InterPro" id="IPR006708">
    <property type="entry name" value="Pex19"/>
</dbReference>
<feature type="transmembrane region" description="Helical" evidence="8">
    <location>
        <begin position="930"/>
        <end position="949"/>
    </location>
</feature>
<dbReference type="EMBL" id="QOKY01000195">
    <property type="protein sequence ID" value="RMZ53765.1"/>
    <property type="molecule type" value="Genomic_DNA"/>
</dbReference>
<feature type="compositionally biased region" description="Basic and acidic residues" evidence="7">
    <location>
        <begin position="1419"/>
        <end position="1429"/>
    </location>
</feature>
<dbReference type="InterPro" id="IPR004299">
    <property type="entry name" value="MBOAT_fam"/>
</dbReference>
<dbReference type="GO" id="GO:0034755">
    <property type="term" value="P:iron ion transmembrane transport"/>
    <property type="evidence" value="ECO:0007669"/>
    <property type="project" value="TreeGrafter"/>
</dbReference>
<feature type="transmembrane region" description="Helical" evidence="8">
    <location>
        <begin position="886"/>
        <end position="909"/>
    </location>
</feature>
<evidence type="ECO:0000256" key="4">
    <source>
        <dbReference type="ARBA" id="ARBA00022692"/>
    </source>
</evidence>
<dbReference type="InterPro" id="IPR001046">
    <property type="entry name" value="NRAMP_fam"/>
</dbReference>
<keyword evidence="5 8" id="KW-1133">Transmembrane helix</keyword>
<dbReference type="GO" id="GO:0019432">
    <property type="term" value="P:triglyceride biosynthetic process"/>
    <property type="evidence" value="ECO:0007669"/>
    <property type="project" value="UniProtKB-ARBA"/>
</dbReference>
<evidence type="ECO:0000256" key="6">
    <source>
        <dbReference type="ARBA" id="ARBA00023136"/>
    </source>
</evidence>
<gene>
    <name evidence="9" type="ORF">APUTEX25_003904</name>
</gene>
<keyword evidence="4 8" id="KW-0812">Transmembrane</keyword>
<feature type="region of interest" description="Disordered" evidence="7">
    <location>
        <begin position="1410"/>
        <end position="1429"/>
    </location>
</feature>
<feature type="transmembrane region" description="Helical" evidence="8">
    <location>
        <begin position="406"/>
        <end position="425"/>
    </location>
</feature>
<feature type="transmembrane region" description="Helical" evidence="8">
    <location>
        <begin position="742"/>
        <end position="763"/>
    </location>
</feature>
<comment type="similarity">
    <text evidence="2">Belongs to the NRAMP (TC 2.A.55) family.</text>
</comment>
<feature type="transmembrane region" description="Helical" evidence="8">
    <location>
        <begin position="1362"/>
        <end position="1380"/>
    </location>
</feature>
<feature type="transmembrane region" description="Helical" evidence="8">
    <location>
        <begin position="551"/>
        <end position="575"/>
    </location>
</feature>
<feature type="transmembrane region" description="Helical" evidence="8">
    <location>
        <begin position="1045"/>
        <end position="1064"/>
    </location>
</feature>
<feature type="transmembrane region" description="Helical" evidence="8">
    <location>
        <begin position="969"/>
        <end position="992"/>
    </location>
</feature>
<feature type="transmembrane region" description="Helical" evidence="8">
    <location>
        <begin position="236"/>
        <end position="259"/>
    </location>
</feature>
<dbReference type="Pfam" id="PF03062">
    <property type="entry name" value="MBOAT"/>
    <property type="match status" value="1"/>
</dbReference>
<feature type="non-terminal residue" evidence="9">
    <location>
        <position position="1"/>
    </location>
</feature>
<dbReference type="GO" id="GO:0005886">
    <property type="term" value="C:plasma membrane"/>
    <property type="evidence" value="ECO:0007669"/>
    <property type="project" value="TreeGrafter"/>
</dbReference>
<evidence type="ECO:0000313" key="10">
    <source>
        <dbReference type="Proteomes" id="UP000279271"/>
    </source>
</evidence>
<evidence type="ECO:0000256" key="5">
    <source>
        <dbReference type="ARBA" id="ARBA00022989"/>
    </source>
</evidence>
<evidence type="ECO:0000256" key="7">
    <source>
        <dbReference type="SAM" id="MobiDB-lite"/>
    </source>
</evidence>
<evidence type="ECO:0000256" key="1">
    <source>
        <dbReference type="ARBA" id="ARBA00004141"/>
    </source>
</evidence>
<proteinExistence type="inferred from homology"/>
<evidence type="ECO:0000256" key="3">
    <source>
        <dbReference type="ARBA" id="ARBA00022448"/>
    </source>
</evidence>